<dbReference type="EMBL" id="OU466863">
    <property type="protein sequence ID" value="CAH2078525.1"/>
    <property type="molecule type" value="Genomic_DNA"/>
</dbReference>
<feature type="compositionally biased region" description="Acidic residues" evidence="1">
    <location>
        <begin position="178"/>
        <end position="192"/>
    </location>
</feature>
<evidence type="ECO:0000259" key="2">
    <source>
        <dbReference type="Pfam" id="PF07741"/>
    </source>
</evidence>
<feature type="region of interest" description="Disordered" evidence="1">
    <location>
        <begin position="85"/>
        <end position="124"/>
    </location>
</feature>
<keyword evidence="4" id="KW-1185">Reference proteome</keyword>
<dbReference type="AlphaFoldDB" id="A0AAU9T5B6"/>
<evidence type="ECO:0000313" key="4">
    <source>
        <dbReference type="Proteomes" id="UP000836841"/>
    </source>
</evidence>
<reference evidence="3 4" key="1">
    <citation type="submission" date="2022-03" db="EMBL/GenBank/DDBJ databases">
        <authorList>
            <person name="Nunn A."/>
            <person name="Chopra R."/>
            <person name="Nunn A."/>
            <person name="Contreras Garrido A."/>
        </authorList>
    </citation>
    <scope>NUCLEOTIDE SEQUENCE [LARGE SCALE GENOMIC DNA]</scope>
</reference>
<organism evidence="3 4">
    <name type="scientific">Thlaspi arvense</name>
    <name type="common">Field penny-cress</name>
    <dbReference type="NCBI Taxonomy" id="13288"/>
    <lineage>
        <taxon>Eukaryota</taxon>
        <taxon>Viridiplantae</taxon>
        <taxon>Streptophyta</taxon>
        <taxon>Embryophyta</taxon>
        <taxon>Tracheophyta</taxon>
        <taxon>Spermatophyta</taxon>
        <taxon>Magnoliopsida</taxon>
        <taxon>eudicotyledons</taxon>
        <taxon>Gunneridae</taxon>
        <taxon>Pentapetalae</taxon>
        <taxon>rosids</taxon>
        <taxon>malvids</taxon>
        <taxon>Brassicales</taxon>
        <taxon>Brassicaceae</taxon>
        <taxon>Thlaspideae</taxon>
        <taxon>Thlaspi</taxon>
    </lineage>
</organism>
<protein>
    <recommendedName>
        <fullName evidence="2">Brf1 TBP-binding domain-containing protein</fullName>
    </recommendedName>
</protein>
<feature type="compositionally biased region" description="Polar residues" evidence="1">
    <location>
        <begin position="103"/>
        <end position="120"/>
    </location>
</feature>
<feature type="compositionally biased region" description="Acidic residues" evidence="1">
    <location>
        <begin position="203"/>
        <end position="224"/>
    </location>
</feature>
<feature type="compositionally biased region" description="Basic and acidic residues" evidence="1">
    <location>
        <begin position="147"/>
        <end position="156"/>
    </location>
</feature>
<name>A0AAU9T5B6_THLAR</name>
<feature type="non-terminal residue" evidence="3">
    <location>
        <position position="1"/>
    </location>
</feature>
<feature type="region of interest" description="Disordered" evidence="1">
    <location>
        <begin position="147"/>
        <end position="224"/>
    </location>
</feature>
<accession>A0AAU9T5B6</accession>
<proteinExistence type="predicted"/>
<dbReference type="Gene3D" id="1.20.5.650">
    <property type="entry name" value="Single helix bin"/>
    <property type="match status" value="1"/>
</dbReference>
<dbReference type="Pfam" id="PF07741">
    <property type="entry name" value="BRF1"/>
    <property type="match status" value="1"/>
</dbReference>
<feature type="domain" description="Brf1 TBP-binding" evidence="2">
    <location>
        <begin position="55"/>
        <end position="141"/>
    </location>
</feature>
<sequence length="224" mass="25482">VEKKSVKLSSKNTTHVEITSQALASTPLAKNLKLCGKKGAFPSRKSDGDLAKDLSDISDAEVARYINKKKEFLLNKIAWEMMNPDYQKEKQRKPTTVKKTAPSKKTSAVRTNSTKSNAESENNKKRLSSYINYDLLDKLFDDENSPKRAKLEKPVTVDDQLENSQQSSKECVLKPQSSEEEEELNWNEDYSNEDAYGGVEELYGNEDLEFEDKDEGEDNEDIIW</sequence>
<dbReference type="Proteomes" id="UP000836841">
    <property type="component" value="Chromosome 7"/>
</dbReference>
<gene>
    <name evidence="3" type="ORF">TAV2_LOCUS23612</name>
</gene>
<dbReference type="InterPro" id="IPR011665">
    <property type="entry name" value="BRF1_TBP-bd_dom"/>
</dbReference>
<evidence type="ECO:0000256" key="1">
    <source>
        <dbReference type="SAM" id="MobiDB-lite"/>
    </source>
</evidence>
<evidence type="ECO:0000313" key="3">
    <source>
        <dbReference type="EMBL" id="CAH2078525.1"/>
    </source>
</evidence>